<dbReference type="PANTHER" id="PTHR43434">
    <property type="entry name" value="PHOSPHOGLYCOLATE PHOSPHATASE"/>
    <property type="match status" value="1"/>
</dbReference>
<dbReference type="AlphaFoldDB" id="A0A0F5JNR5"/>
<dbReference type="PATRIC" id="fig|1203610.3.peg.930"/>
<dbReference type="EMBL" id="AQHW01000005">
    <property type="protein sequence ID" value="KKB59359.1"/>
    <property type="molecule type" value="Genomic_DNA"/>
</dbReference>
<protein>
    <submittedName>
        <fullName evidence="1">HAD hydrolase, family IA</fullName>
    </submittedName>
</protein>
<dbReference type="InterPro" id="IPR036412">
    <property type="entry name" value="HAD-like_sf"/>
</dbReference>
<dbReference type="InterPro" id="IPR023198">
    <property type="entry name" value="PGP-like_dom2"/>
</dbReference>
<dbReference type="Proteomes" id="UP000033035">
    <property type="component" value="Unassembled WGS sequence"/>
</dbReference>
<dbReference type="InterPro" id="IPR006439">
    <property type="entry name" value="HAD-SF_hydro_IA"/>
</dbReference>
<sequence>MKQYKYLLLDLDGTITDSETGITRCVEYALNHFGIQVDDLRELSPFIGPPLLDSFKDFYNFTDEQAAIAVEKYRERYEKKGILENKLYPGIGEFLAEARLKDKIVILATSKPEIFAKRILDYFELSNYFSFVAGSGLDGSLHTKTDVIDYILQSNKIIDLSSVVMIGDRKHDIIGAKNVGIDSIGVLYGFGDYKELSEAGADYIVEDIPALRKLLLEK</sequence>
<dbReference type="NCBIfam" id="TIGR01549">
    <property type="entry name" value="HAD-SF-IA-v1"/>
    <property type="match status" value="1"/>
</dbReference>
<dbReference type="GO" id="GO:0004713">
    <property type="term" value="F:protein tyrosine kinase activity"/>
    <property type="evidence" value="ECO:0007669"/>
    <property type="project" value="TreeGrafter"/>
</dbReference>
<dbReference type="SUPFAM" id="SSF56784">
    <property type="entry name" value="HAD-like"/>
    <property type="match status" value="1"/>
</dbReference>
<dbReference type="InterPro" id="IPR023214">
    <property type="entry name" value="HAD_sf"/>
</dbReference>
<dbReference type="GO" id="GO:0016787">
    <property type="term" value="F:hydrolase activity"/>
    <property type="evidence" value="ECO:0007669"/>
    <property type="project" value="UniProtKB-KW"/>
</dbReference>
<dbReference type="Pfam" id="PF13419">
    <property type="entry name" value="HAD_2"/>
    <property type="match status" value="1"/>
</dbReference>
<dbReference type="PANTHER" id="PTHR43434:SF20">
    <property type="entry name" value="5'-NUCLEOTIDASE"/>
    <property type="match status" value="1"/>
</dbReference>
<dbReference type="RefSeq" id="WP_028726917.1">
    <property type="nucleotide sequence ID" value="NZ_AUAE01000011.1"/>
</dbReference>
<keyword evidence="1" id="KW-0378">Hydrolase</keyword>
<evidence type="ECO:0000313" key="1">
    <source>
        <dbReference type="EMBL" id="KKB59359.1"/>
    </source>
</evidence>
<dbReference type="STRING" id="1203610.HMPREF1536_00907"/>
<gene>
    <name evidence="1" type="ORF">HMPREF1536_00907</name>
</gene>
<reference evidence="1 2" key="1">
    <citation type="submission" date="2013-04" db="EMBL/GenBank/DDBJ databases">
        <title>The Genome Sequence of Parabacteroides gordonii DSM 23371.</title>
        <authorList>
            <consortium name="The Broad Institute Genomics Platform"/>
            <person name="Earl A."/>
            <person name="Ward D."/>
            <person name="Feldgarden M."/>
            <person name="Gevers D."/>
            <person name="Martens E."/>
            <person name="Sakamoto M."/>
            <person name="Benno Y."/>
            <person name="Suzuki N."/>
            <person name="Matsunaga N."/>
            <person name="Koshihara K."/>
            <person name="Seki M."/>
            <person name="Komiya H."/>
            <person name="Walker B."/>
            <person name="Young S."/>
            <person name="Zeng Q."/>
            <person name="Gargeya S."/>
            <person name="Fitzgerald M."/>
            <person name="Haas B."/>
            <person name="Abouelleil A."/>
            <person name="Allen A.W."/>
            <person name="Alvarado L."/>
            <person name="Arachchi H.M."/>
            <person name="Berlin A.M."/>
            <person name="Chapman S.B."/>
            <person name="Gainer-Dewar J."/>
            <person name="Goldberg J."/>
            <person name="Griggs A."/>
            <person name="Gujja S."/>
            <person name="Hansen M."/>
            <person name="Howarth C."/>
            <person name="Imamovic A."/>
            <person name="Ireland A."/>
            <person name="Larimer J."/>
            <person name="McCowan C."/>
            <person name="Murphy C."/>
            <person name="Pearson M."/>
            <person name="Poon T.W."/>
            <person name="Priest M."/>
            <person name="Roberts A."/>
            <person name="Saif S."/>
            <person name="Shea T."/>
            <person name="Sisk P."/>
            <person name="Sykes S."/>
            <person name="Wortman J."/>
            <person name="Nusbaum C."/>
            <person name="Birren B."/>
        </authorList>
    </citation>
    <scope>NUCLEOTIDE SEQUENCE [LARGE SCALE GENOMIC DNA]</scope>
    <source>
        <strain evidence="1 2">MS-1</strain>
    </source>
</reference>
<organism evidence="1 2">
    <name type="scientific">Parabacteroides gordonii MS-1 = DSM 23371</name>
    <dbReference type="NCBI Taxonomy" id="1203610"/>
    <lineage>
        <taxon>Bacteria</taxon>
        <taxon>Pseudomonadati</taxon>
        <taxon>Bacteroidota</taxon>
        <taxon>Bacteroidia</taxon>
        <taxon>Bacteroidales</taxon>
        <taxon>Tannerellaceae</taxon>
        <taxon>Parabacteroides</taxon>
    </lineage>
</organism>
<dbReference type="InterPro" id="IPR041492">
    <property type="entry name" value="HAD_2"/>
</dbReference>
<dbReference type="InterPro" id="IPR050155">
    <property type="entry name" value="HAD-like_hydrolase_sf"/>
</dbReference>
<keyword evidence="2" id="KW-1185">Reference proteome</keyword>
<accession>A0A0F5JNR5</accession>
<dbReference type="Gene3D" id="1.10.150.240">
    <property type="entry name" value="Putative phosphatase, domain 2"/>
    <property type="match status" value="1"/>
</dbReference>
<evidence type="ECO:0000313" key="2">
    <source>
        <dbReference type="Proteomes" id="UP000033035"/>
    </source>
</evidence>
<proteinExistence type="predicted"/>
<name>A0A0F5JNR5_9BACT</name>
<dbReference type="Gene3D" id="3.40.50.1000">
    <property type="entry name" value="HAD superfamily/HAD-like"/>
    <property type="match status" value="1"/>
</dbReference>
<dbReference type="GO" id="GO:0005829">
    <property type="term" value="C:cytosol"/>
    <property type="evidence" value="ECO:0007669"/>
    <property type="project" value="TreeGrafter"/>
</dbReference>
<dbReference type="HOGENOM" id="CLU_045011_19_4_10"/>
<comment type="caution">
    <text evidence="1">The sequence shown here is derived from an EMBL/GenBank/DDBJ whole genome shotgun (WGS) entry which is preliminary data.</text>
</comment>